<organism evidence="2 3">
    <name type="scientific">Trichoderma simmonsii</name>
    <dbReference type="NCBI Taxonomy" id="1491479"/>
    <lineage>
        <taxon>Eukaryota</taxon>
        <taxon>Fungi</taxon>
        <taxon>Dikarya</taxon>
        <taxon>Ascomycota</taxon>
        <taxon>Pezizomycotina</taxon>
        <taxon>Sordariomycetes</taxon>
        <taxon>Hypocreomycetidae</taxon>
        <taxon>Hypocreales</taxon>
        <taxon>Hypocreaceae</taxon>
        <taxon>Trichoderma</taxon>
    </lineage>
</organism>
<sequence length="503" mass="57021">MRPVPSSLLLRTRPSVLHLRLKSSYNPIRSIQATQVPVLPNLSKIHPASSMATPWQIRVPATDTGLLRWAQTDESAAKVSELLQKDLESHHVFFNAEGFHNHTVHLLLSLYATGASPDVLEQAYAENHSYQIKAMSTHPDVVKELKSGWSADCPYLGKGKHYPDFLKFFQDEIEEKGWEKVLLEYVFKGDERSEAIYGRLFAGFLHPLIQLMYGIEWHQPAIVAEGLAQAAVHENRVGAFLTKVEQAASSQPQSQSSQKRTPLPELFESVRQYSEKLATSAQYGDSNKVYDGVFVRAPDEALEFLKQIRVGEDELEERLAEMVHSCAYVAATAAFHPPNVPKFDFFLIHHLNSSPFFVTLLSFPWLTSSQKARILEWKIRLDIVQYIARGCPPLRLDALKSFTPKDSTIASATKPEDLLSRFHEILDDGHTIKVVRAFFIAQKLSQKFADRPWIRIKDDETWLKMHQVLLQSTEGPQEPSLWVRSAGFDDAWQNVPKEADGKL</sequence>
<proteinExistence type="predicted"/>
<evidence type="ECO:0000313" key="3">
    <source>
        <dbReference type="Proteomes" id="UP000826661"/>
    </source>
</evidence>
<reference evidence="2 3" key="1">
    <citation type="journal article" date="2021" name="BMC Genomics">
        <title>Telomere-to-telomere genome assembly of asparaginase-producing Trichoderma simmonsii.</title>
        <authorList>
            <person name="Chung D."/>
            <person name="Kwon Y.M."/>
            <person name="Yang Y."/>
        </authorList>
    </citation>
    <scope>NUCLEOTIDE SEQUENCE [LARGE SCALE GENOMIC DNA]</scope>
    <source>
        <strain evidence="2 3">GH-Sj1</strain>
    </source>
</reference>
<keyword evidence="1" id="KW-0560">Oxidoreductase</keyword>
<dbReference type="PANTHER" id="PTHR35870:SF1">
    <property type="entry name" value="PROTEIN, PUTATIVE (AFU_ORTHOLOGUE AFUA_5G03330)-RELATED"/>
    <property type="match status" value="1"/>
</dbReference>
<dbReference type="PANTHER" id="PTHR35870">
    <property type="entry name" value="PROTEIN, PUTATIVE (AFU_ORTHOLOGUE AFUA_5G03330)-RELATED"/>
    <property type="match status" value="1"/>
</dbReference>
<dbReference type="InterPro" id="IPR025337">
    <property type="entry name" value="Questin_oxidase-like"/>
</dbReference>
<name>A0A8G0PR61_9HYPO</name>
<dbReference type="Proteomes" id="UP000826661">
    <property type="component" value="Chromosome VII"/>
</dbReference>
<evidence type="ECO:0000256" key="1">
    <source>
        <dbReference type="ARBA" id="ARBA00023002"/>
    </source>
</evidence>
<protein>
    <recommendedName>
        <fullName evidence="4">HypA protein</fullName>
    </recommendedName>
</protein>
<dbReference type="GO" id="GO:0016491">
    <property type="term" value="F:oxidoreductase activity"/>
    <property type="evidence" value="ECO:0007669"/>
    <property type="project" value="UniProtKB-KW"/>
</dbReference>
<accession>A0A8G0PR61</accession>
<keyword evidence="3" id="KW-1185">Reference proteome</keyword>
<evidence type="ECO:0000313" key="2">
    <source>
        <dbReference type="EMBL" id="QYT05844.1"/>
    </source>
</evidence>
<gene>
    <name evidence="2" type="ORF">H0G86_012723</name>
</gene>
<evidence type="ECO:0008006" key="4">
    <source>
        <dbReference type="Google" id="ProtNLM"/>
    </source>
</evidence>
<dbReference type="Pfam" id="PF14027">
    <property type="entry name" value="Questin_oxidase"/>
    <property type="match status" value="1"/>
</dbReference>
<dbReference type="AlphaFoldDB" id="A0A8G0PR61"/>
<dbReference type="EMBL" id="CP075870">
    <property type="protein sequence ID" value="QYT05844.1"/>
    <property type="molecule type" value="Genomic_DNA"/>
</dbReference>